<dbReference type="AlphaFoldDB" id="A0A3P3XRM0"/>
<proteinExistence type="predicted"/>
<dbReference type="EMBL" id="FWDO01000005">
    <property type="protein sequence ID" value="SLM18971.1"/>
    <property type="molecule type" value="Genomic_DNA"/>
</dbReference>
<sequence>MILGLFTYRRTLWYHNREIDIEFSAWGTDTERLNGQYVVQPHDKAGHLYAFPAAAFAGPSTQQFTWLSDRIEFSSWSGYGEKPPPGDPRLINSWVFSDAKSIPRPSAPIHMNLYLFESPPSDKKEGSLVVILDGFEFAPAKK</sequence>
<organism evidence="1">
    <name type="scientific">uncultured spirochete</name>
    <dbReference type="NCBI Taxonomy" id="156406"/>
    <lineage>
        <taxon>Bacteria</taxon>
        <taxon>Pseudomonadati</taxon>
        <taxon>Spirochaetota</taxon>
        <taxon>Spirochaetia</taxon>
        <taxon>Spirochaetales</taxon>
        <taxon>environmental samples</taxon>
    </lineage>
</organism>
<gene>
    <name evidence="1" type="ORF">SPIRO4BDMA_50486</name>
</gene>
<name>A0A3P3XRM0_9SPIR</name>
<protein>
    <submittedName>
        <fullName evidence="1">Uncharacterized protein</fullName>
    </submittedName>
</protein>
<accession>A0A3P3XRM0</accession>
<evidence type="ECO:0000313" key="1">
    <source>
        <dbReference type="EMBL" id="SLM18971.1"/>
    </source>
</evidence>
<reference evidence="1" key="1">
    <citation type="submission" date="2017-02" db="EMBL/GenBank/DDBJ databases">
        <authorList>
            <person name="Regsiter A."/>
            <person name="William W."/>
        </authorList>
    </citation>
    <scope>NUCLEOTIDE SEQUENCE</scope>
    <source>
        <strain evidence="1">BdmA 4</strain>
    </source>
</reference>